<gene>
    <name evidence="1" type="ORF">HOLleu_12630</name>
</gene>
<proteinExistence type="predicted"/>
<keyword evidence="2" id="KW-1185">Reference proteome</keyword>
<sequence length="359" mass="40695">MANSENDSIFKACDQKCTYVDLKGKLRKDQISFSSSCLSSEASSQKGTYVDLKGKLKKDERAPRNEQKKIRFFFVDVIEGGPLHQSGIRDGDELTTVNYAEVKSFHGIYHIASAIQECSSAIMLGMRRRSRRRRRIGSVPFVVLFQLGDEDANPVYKFSGFYWNVLPRDIPFIPSCCKCDDIVSEPCPQCVTRPSVEVVIKERNEENWLTFNSSTEDWTFERKRAPTFKPELCSTFQLEVCSPAVPNSYTTVAFRPQNSLSLALEATRDNELKTSSFNCNEKGQFFNEVPLGGRLEVNIQSALTNWYLGKDKDDNAVLLQDKTPICLYNTSFKACLCVKCAETLSLTIYYQDVSKPQQV</sequence>
<dbReference type="EMBL" id="JAIZAY010000005">
    <property type="protein sequence ID" value="KAJ8041731.1"/>
    <property type="molecule type" value="Genomic_DNA"/>
</dbReference>
<dbReference type="InterPro" id="IPR036034">
    <property type="entry name" value="PDZ_sf"/>
</dbReference>
<dbReference type="OrthoDB" id="10681657at2759"/>
<name>A0A9Q1HE12_HOLLE</name>
<dbReference type="AlphaFoldDB" id="A0A9Q1HE12"/>
<evidence type="ECO:0000313" key="1">
    <source>
        <dbReference type="EMBL" id="KAJ8041731.1"/>
    </source>
</evidence>
<organism evidence="1 2">
    <name type="scientific">Holothuria leucospilota</name>
    <name type="common">Black long sea cucumber</name>
    <name type="synonym">Mertensiothuria leucospilota</name>
    <dbReference type="NCBI Taxonomy" id="206669"/>
    <lineage>
        <taxon>Eukaryota</taxon>
        <taxon>Metazoa</taxon>
        <taxon>Echinodermata</taxon>
        <taxon>Eleutherozoa</taxon>
        <taxon>Echinozoa</taxon>
        <taxon>Holothuroidea</taxon>
        <taxon>Aspidochirotacea</taxon>
        <taxon>Aspidochirotida</taxon>
        <taxon>Holothuriidae</taxon>
        <taxon>Holothuria</taxon>
    </lineage>
</organism>
<dbReference type="SUPFAM" id="SSF50156">
    <property type="entry name" value="PDZ domain-like"/>
    <property type="match status" value="1"/>
</dbReference>
<dbReference type="Proteomes" id="UP001152320">
    <property type="component" value="Chromosome 5"/>
</dbReference>
<reference evidence="1" key="1">
    <citation type="submission" date="2021-10" db="EMBL/GenBank/DDBJ databases">
        <title>Tropical sea cucumber genome reveals ecological adaptation and Cuvierian tubules defense mechanism.</title>
        <authorList>
            <person name="Chen T."/>
        </authorList>
    </citation>
    <scope>NUCLEOTIDE SEQUENCE</scope>
    <source>
        <strain evidence="1">Nanhai2018</strain>
        <tissue evidence="1">Muscle</tissue>
    </source>
</reference>
<dbReference type="Gene3D" id="2.30.42.10">
    <property type="match status" value="1"/>
</dbReference>
<protein>
    <recommendedName>
        <fullName evidence="3">PDZ domain-containing protein</fullName>
    </recommendedName>
</protein>
<evidence type="ECO:0000313" key="2">
    <source>
        <dbReference type="Proteomes" id="UP001152320"/>
    </source>
</evidence>
<accession>A0A9Q1HE12</accession>
<comment type="caution">
    <text evidence="1">The sequence shown here is derived from an EMBL/GenBank/DDBJ whole genome shotgun (WGS) entry which is preliminary data.</text>
</comment>
<evidence type="ECO:0008006" key="3">
    <source>
        <dbReference type="Google" id="ProtNLM"/>
    </source>
</evidence>